<dbReference type="InterPro" id="IPR015932">
    <property type="entry name" value="Aconitase_dom2"/>
</dbReference>
<dbReference type="NCBIfam" id="NF009897">
    <property type="entry name" value="PRK13357.1"/>
    <property type="match status" value="1"/>
</dbReference>
<keyword evidence="16" id="KW-1185">Reference proteome</keyword>
<dbReference type="Gene3D" id="3.30.499.10">
    <property type="entry name" value="Aconitase, domain 3"/>
    <property type="match status" value="2"/>
</dbReference>
<dbReference type="EC" id="2.6.1.42" evidence="12"/>
<evidence type="ECO:0000256" key="3">
    <source>
        <dbReference type="ARBA" id="ARBA00022576"/>
    </source>
</evidence>
<keyword evidence="9" id="KW-0411">Iron-sulfur</keyword>
<dbReference type="InterPro" id="IPR018300">
    <property type="entry name" value="Aminotrans_IV_CS"/>
</dbReference>
<dbReference type="NCBIfam" id="NF005558">
    <property type="entry name" value="PRK07229.1"/>
    <property type="match status" value="1"/>
</dbReference>
<evidence type="ECO:0000256" key="2">
    <source>
        <dbReference type="ARBA" id="ARBA00009320"/>
    </source>
</evidence>
<evidence type="ECO:0000256" key="11">
    <source>
        <dbReference type="RuleBase" id="RU004516"/>
    </source>
</evidence>
<evidence type="ECO:0000256" key="10">
    <source>
        <dbReference type="ARBA" id="ARBA00023304"/>
    </source>
</evidence>
<comment type="catalytic activity">
    <reaction evidence="12">
        <text>L-valine + 2-oxoglutarate = 3-methyl-2-oxobutanoate + L-glutamate</text>
        <dbReference type="Rhea" id="RHEA:24813"/>
        <dbReference type="ChEBI" id="CHEBI:11851"/>
        <dbReference type="ChEBI" id="CHEBI:16810"/>
        <dbReference type="ChEBI" id="CHEBI:29985"/>
        <dbReference type="ChEBI" id="CHEBI:57762"/>
        <dbReference type="EC" id="2.6.1.42"/>
    </reaction>
</comment>
<dbReference type="InterPro" id="IPR050926">
    <property type="entry name" value="Aconitase/IPM_isomerase"/>
</dbReference>
<dbReference type="SUPFAM" id="SSF56752">
    <property type="entry name" value="D-aminoacid aminotransferase-like PLP-dependent enzymes"/>
    <property type="match status" value="1"/>
</dbReference>
<dbReference type="InterPro" id="IPR018136">
    <property type="entry name" value="Aconitase_4Fe-4S_BS"/>
</dbReference>
<dbReference type="SUPFAM" id="SSF52016">
    <property type="entry name" value="LeuD/IlvD-like"/>
    <property type="match status" value="1"/>
</dbReference>
<evidence type="ECO:0000256" key="9">
    <source>
        <dbReference type="ARBA" id="ARBA00023014"/>
    </source>
</evidence>
<comment type="catalytic activity">
    <reaction evidence="12">
        <text>L-isoleucine + 2-oxoglutarate = (S)-3-methyl-2-oxopentanoate + L-glutamate</text>
        <dbReference type="Rhea" id="RHEA:24801"/>
        <dbReference type="ChEBI" id="CHEBI:16810"/>
        <dbReference type="ChEBI" id="CHEBI:29985"/>
        <dbReference type="ChEBI" id="CHEBI:35146"/>
        <dbReference type="ChEBI" id="CHEBI:58045"/>
        <dbReference type="EC" id="2.6.1.42"/>
    </reaction>
</comment>
<accession>A0A8H5HGZ7</accession>
<dbReference type="PROSITE" id="PS00770">
    <property type="entry name" value="AA_TRANSFER_CLASS_4"/>
    <property type="match status" value="1"/>
</dbReference>
<dbReference type="Pfam" id="PF00694">
    <property type="entry name" value="Aconitase_C"/>
    <property type="match status" value="1"/>
</dbReference>
<feature type="domain" description="Aconitase A/isopropylmalate dehydratase small subunit swivel" evidence="14">
    <location>
        <begin position="950"/>
        <end position="1025"/>
    </location>
</feature>
<dbReference type="Pfam" id="PF01063">
    <property type="entry name" value="Aminotran_4"/>
    <property type="match status" value="1"/>
</dbReference>
<dbReference type="Gene3D" id="3.20.10.10">
    <property type="entry name" value="D-amino Acid Aminotransferase, subunit A, domain 2"/>
    <property type="match status" value="1"/>
</dbReference>
<dbReference type="Gene3D" id="3.20.19.10">
    <property type="entry name" value="Aconitase, domain 4"/>
    <property type="match status" value="1"/>
</dbReference>
<sequence>MTAGINLTFTRQTNHMLTVPWSSLEGWGVPKIEPYGPLSLEPSCTVLHYAQTIFEGMKAYRDEQGKLSLFRPDMNMKRMNTSAARLALPTFDGDALLELIKKLIQTDKEWIPKEPGHSLYIRPTMIGTQKFIGVAPPSEALIFVICSPVGPYYPDGFKPIALYGTTEYIRAAPGGTGAYKLGVNYAPGVMPQKEAAKRGYVQNLWLHGSEHYLTEVGTMNMFVVLRKGNATELVTPPLDGMILPGVTRDSVLSLARSHAAGTYKLANLADDLIVSERPITMKEIQEAEAAGTLVELFGAGTAAIISPVNRIGYLGKDVHIPTGPDGMGPVSRPIWTELVGRQMGAIPSPSPLCLRSIHLDFPTMAGPAVTRAARARAFATHASAVPRNFTSITPSYPTLIQNLQHVRNTLKRPLTLAEKILYSHLHDPINGLRDGGRVRGEAYLQLKPERVAMQDASAQMALLQFMSAGLARCAVPTSIHCDHLIQASEGAKPDLERSIVSNQEVFDFLESAARKYGIEFWRPGSGIIHQIVLENYAAPGMLMLGTDSHTPNAGGLGMLAIGVGGADAVDAMTGTPWELKAPQITGVYLTGNLSGWATTKDLILYLAGKLTVRGGTGRIIEYFGPGVHNQSCTGLATISNMGAEVGATTSTFPYTSNMRSYLHATGRGPVAQAADEAAAQGFLSADEGAEYDEVIEINLSELEPTINGPFTPDLATPLSKFGEFVKEQGWKDELSAGLIGSCTNSSYEDMVPFLCTPGSEQIRATMERDNVTSTLQDVGAVVLANACGPCIGQMQWKRKDKRGEENAILTSFNRNFKSRNDGNRFTMNFLASPTIVTAMAFSGSLSFNPMTDTLTLPNGELFKFSPPAGQDLPSAGFTPGEIAFYPSPNPEPQPNAEVIIKKDSQRLELLEPFSSPFLDNLELPRLKVLMRAINDEGGDMNVAFDHDTPNGASETDTIPNVAKRMKTRSQPWALIVDENYGEGSAREHAALQPRFYGCNLIVARSFARIHETNLKKQGILPLWFVNKSDYSRIGSGDVVETVGLAEVLARKPEAVINLKVTTRDGQSFEIPTKHTLSTDQIKWLRAGSALNYIRSQMK</sequence>
<dbReference type="InterPro" id="IPR001544">
    <property type="entry name" value="Aminotrans_IV"/>
</dbReference>
<evidence type="ECO:0000256" key="8">
    <source>
        <dbReference type="ARBA" id="ARBA00023004"/>
    </source>
</evidence>
<dbReference type="InterPro" id="IPR001030">
    <property type="entry name" value="Acoase/IPM_deHydtase_lsu_aba"/>
</dbReference>
<evidence type="ECO:0000256" key="12">
    <source>
        <dbReference type="RuleBase" id="RU004517"/>
    </source>
</evidence>
<dbReference type="Pfam" id="PF00330">
    <property type="entry name" value="Aconitase"/>
    <property type="match status" value="1"/>
</dbReference>
<protein>
    <recommendedName>
        <fullName evidence="12">Branched-chain-amino-acid aminotransferase</fullName>
        <ecNumber evidence="12">2.6.1.42</ecNumber>
    </recommendedName>
</protein>
<dbReference type="EMBL" id="JAACJN010000049">
    <property type="protein sequence ID" value="KAF5382991.1"/>
    <property type="molecule type" value="Genomic_DNA"/>
</dbReference>
<reference evidence="15 16" key="1">
    <citation type="journal article" date="2020" name="ISME J.">
        <title>Uncovering the hidden diversity of litter-decomposition mechanisms in mushroom-forming fungi.</title>
        <authorList>
            <person name="Floudas D."/>
            <person name="Bentzer J."/>
            <person name="Ahren D."/>
            <person name="Johansson T."/>
            <person name="Persson P."/>
            <person name="Tunlid A."/>
        </authorList>
    </citation>
    <scope>NUCLEOTIDE SEQUENCE [LARGE SCALE GENOMIC DNA]</scope>
    <source>
        <strain evidence="15 16">CBS 406.79</strain>
    </source>
</reference>
<dbReference type="GO" id="GO:0005739">
    <property type="term" value="C:mitochondrion"/>
    <property type="evidence" value="ECO:0007669"/>
    <property type="project" value="TreeGrafter"/>
</dbReference>
<dbReference type="PANTHER" id="PTHR43160">
    <property type="entry name" value="ACONITATE HYDRATASE B"/>
    <property type="match status" value="1"/>
</dbReference>
<keyword evidence="7 11" id="KW-0663">Pyridoxal phosphate</keyword>
<dbReference type="Gene3D" id="3.30.470.10">
    <property type="match status" value="1"/>
</dbReference>
<keyword evidence="5 12" id="KW-0808">Transferase</keyword>
<dbReference type="PRINTS" id="PR00415">
    <property type="entry name" value="ACONITASE"/>
</dbReference>
<comment type="similarity">
    <text evidence="2 12">Belongs to the class-IV pyridoxal-phosphate-dependent aminotransferase family.</text>
</comment>
<name>A0A8H5HGZ7_9AGAR</name>
<evidence type="ECO:0000256" key="6">
    <source>
        <dbReference type="ARBA" id="ARBA00022723"/>
    </source>
</evidence>
<keyword evidence="4 12" id="KW-0028">Amino-acid biosynthesis</keyword>
<dbReference type="InterPro" id="IPR005786">
    <property type="entry name" value="B_amino_transII"/>
</dbReference>
<dbReference type="GO" id="GO:0005829">
    <property type="term" value="C:cytosol"/>
    <property type="evidence" value="ECO:0007669"/>
    <property type="project" value="TreeGrafter"/>
</dbReference>
<evidence type="ECO:0000256" key="4">
    <source>
        <dbReference type="ARBA" id="ARBA00022605"/>
    </source>
</evidence>
<proteinExistence type="inferred from homology"/>
<comment type="cofactor">
    <cofactor evidence="1 11">
        <name>pyridoxal 5'-phosphate</name>
        <dbReference type="ChEBI" id="CHEBI:597326"/>
    </cofactor>
</comment>
<dbReference type="AlphaFoldDB" id="A0A8H5HGZ7"/>
<evidence type="ECO:0000259" key="13">
    <source>
        <dbReference type="Pfam" id="PF00330"/>
    </source>
</evidence>
<gene>
    <name evidence="15" type="ORF">D9757_006343</name>
</gene>
<evidence type="ECO:0000256" key="7">
    <source>
        <dbReference type="ARBA" id="ARBA00022898"/>
    </source>
</evidence>
<dbReference type="InterPro" id="IPR043131">
    <property type="entry name" value="BCAT-like_N"/>
</dbReference>
<dbReference type="FunFam" id="3.30.470.10:FF:000005">
    <property type="entry name" value="Branched-chain-amino-acid aminotransferase"/>
    <property type="match status" value="1"/>
</dbReference>
<dbReference type="InterPro" id="IPR015928">
    <property type="entry name" value="Aconitase/3IPM_dehydase_swvl"/>
</dbReference>
<keyword evidence="10 12" id="KW-0100">Branched-chain amino acid biosynthesis</keyword>
<dbReference type="PROSITE" id="PS01244">
    <property type="entry name" value="ACONITASE_2"/>
    <property type="match status" value="1"/>
</dbReference>
<dbReference type="CDD" id="cd01557">
    <property type="entry name" value="BCAT_beta_family"/>
    <property type="match status" value="1"/>
</dbReference>
<comment type="catalytic activity">
    <reaction evidence="12">
        <text>L-leucine + 2-oxoglutarate = 4-methyl-2-oxopentanoate + L-glutamate</text>
        <dbReference type="Rhea" id="RHEA:18321"/>
        <dbReference type="ChEBI" id="CHEBI:16810"/>
        <dbReference type="ChEBI" id="CHEBI:17865"/>
        <dbReference type="ChEBI" id="CHEBI:29985"/>
        <dbReference type="ChEBI" id="CHEBI:57427"/>
        <dbReference type="EC" id="2.6.1.42"/>
    </reaction>
</comment>
<dbReference type="InterPro" id="IPR000573">
    <property type="entry name" value="AconitaseA/IPMdHydase_ssu_swvl"/>
</dbReference>
<keyword evidence="3 12" id="KW-0032">Aminotransferase</keyword>
<keyword evidence="8" id="KW-0408">Iron</keyword>
<feature type="domain" description="Aconitase/3-isopropylmalate dehydratase large subunit alpha/beta/alpha" evidence="13">
    <location>
        <begin position="418"/>
        <end position="843"/>
    </location>
</feature>
<evidence type="ECO:0000256" key="5">
    <source>
        <dbReference type="ARBA" id="ARBA00022679"/>
    </source>
</evidence>
<dbReference type="GO" id="GO:0009082">
    <property type="term" value="P:branched-chain amino acid biosynthetic process"/>
    <property type="evidence" value="ECO:0007669"/>
    <property type="project" value="UniProtKB-KW"/>
</dbReference>
<dbReference type="InterPro" id="IPR036008">
    <property type="entry name" value="Aconitase_4Fe-4S_dom"/>
</dbReference>
<dbReference type="NCBIfam" id="TIGR01123">
    <property type="entry name" value="ilvE_II"/>
    <property type="match status" value="1"/>
</dbReference>
<dbReference type="GO" id="GO:0004084">
    <property type="term" value="F:branched-chain-amino-acid transaminase activity"/>
    <property type="evidence" value="ECO:0007669"/>
    <property type="project" value="UniProtKB-EC"/>
</dbReference>
<dbReference type="FunFam" id="3.20.10.10:FF:000004">
    <property type="entry name" value="Branched-chain-amino-acid aminotransferase"/>
    <property type="match status" value="1"/>
</dbReference>
<dbReference type="GO" id="GO:0046872">
    <property type="term" value="F:metal ion binding"/>
    <property type="evidence" value="ECO:0007669"/>
    <property type="project" value="UniProtKB-KW"/>
</dbReference>
<dbReference type="InterPro" id="IPR033939">
    <property type="entry name" value="BCAT_family"/>
</dbReference>
<comment type="caution">
    <text evidence="15">The sequence shown here is derived from an EMBL/GenBank/DDBJ whole genome shotgun (WGS) entry which is preliminary data.</text>
</comment>
<dbReference type="Proteomes" id="UP000518752">
    <property type="component" value="Unassembled WGS sequence"/>
</dbReference>
<evidence type="ECO:0000259" key="14">
    <source>
        <dbReference type="Pfam" id="PF00694"/>
    </source>
</evidence>
<dbReference type="InterPro" id="IPR015931">
    <property type="entry name" value="Acnase/IPM_dHydase_lsu_aba_1/3"/>
</dbReference>
<dbReference type="InterPro" id="IPR043132">
    <property type="entry name" value="BCAT-like_C"/>
</dbReference>
<dbReference type="SUPFAM" id="SSF53732">
    <property type="entry name" value="Aconitase iron-sulfur domain"/>
    <property type="match status" value="1"/>
</dbReference>
<dbReference type="GO" id="GO:0003994">
    <property type="term" value="F:aconitate hydratase activity"/>
    <property type="evidence" value="ECO:0007669"/>
    <property type="project" value="TreeGrafter"/>
</dbReference>
<evidence type="ECO:0000313" key="15">
    <source>
        <dbReference type="EMBL" id="KAF5382991.1"/>
    </source>
</evidence>
<evidence type="ECO:0000313" key="16">
    <source>
        <dbReference type="Proteomes" id="UP000518752"/>
    </source>
</evidence>
<dbReference type="GO" id="GO:0008652">
    <property type="term" value="P:amino acid biosynthetic process"/>
    <property type="evidence" value="ECO:0007669"/>
    <property type="project" value="UniProtKB-KW"/>
</dbReference>
<evidence type="ECO:0000256" key="1">
    <source>
        <dbReference type="ARBA" id="ARBA00001933"/>
    </source>
</evidence>
<dbReference type="Gene3D" id="3.40.1060.10">
    <property type="entry name" value="Aconitase, Domain 2"/>
    <property type="match status" value="1"/>
</dbReference>
<dbReference type="FunFam" id="3.40.1060.10:FF:000001">
    <property type="entry name" value="Aconitate hydratase, mitochondrial"/>
    <property type="match status" value="1"/>
</dbReference>
<organism evidence="15 16">
    <name type="scientific">Collybiopsis confluens</name>
    <dbReference type="NCBI Taxonomy" id="2823264"/>
    <lineage>
        <taxon>Eukaryota</taxon>
        <taxon>Fungi</taxon>
        <taxon>Dikarya</taxon>
        <taxon>Basidiomycota</taxon>
        <taxon>Agaricomycotina</taxon>
        <taxon>Agaricomycetes</taxon>
        <taxon>Agaricomycetidae</taxon>
        <taxon>Agaricales</taxon>
        <taxon>Marasmiineae</taxon>
        <taxon>Omphalotaceae</taxon>
        <taxon>Collybiopsis</taxon>
    </lineage>
</organism>
<dbReference type="InterPro" id="IPR036038">
    <property type="entry name" value="Aminotransferase-like"/>
</dbReference>
<keyword evidence="6" id="KW-0479">Metal-binding</keyword>
<dbReference type="FunFam" id="3.30.499.10:FF:000004">
    <property type="entry name" value="Aconitate hydratase, mitochondrial"/>
    <property type="match status" value="1"/>
</dbReference>
<dbReference type="PANTHER" id="PTHR43160:SF2">
    <property type="entry name" value="HOMOCITRATE DEHYDRATASE, MITOCHONDRIAL"/>
    <property type="match status" value="1"/>
</dbReference>
<dbReference type="OrthoDB" id="2224430at2759"/>
<dbReference type="GO" id="GO:0051539">
    <property type="term" value="F:4 iron, 4 sulfur cluster binding"/>
    <property type="evidence" value="ECO:0007669"/>
    <property type="project" value="TreeGrafter"/>
</dbReference>